<reference evidence="1" key="2">
    <citation type="journal article" date="2015" name="Data Brief">
        <title>Shoot transcriptome of the giant reed, Arundo donax.</title>
        <authorList>
            <person name="Barrero R.A."/>
            <person name="Guerrero F.D."/>
            <person name="Moolhuijzen P."/>
            <person name="Goolsby J.A."/>
            <person name="Tidwell J."/>
            <person name="Bellgard S.E."/>
            <person name="Bellgard M.I."/>
        </authorList>
    </citation>
    <scope>NUCLEOTIDE SEQUENCE</scope>
    <source>
        <tissue evidence="1">Shoot tissue taken approximately 20 cm above the soil surface</tissue>
    </source>
</reference>
<protein>
    <submittedName>
        <fullName evidence="1">Uncharacterized protein</fullName>
    </submittedName>
</protein>
<dbReference type="EMBL" id="GBRH01228532">
    <property type="protein sequence ID" value="JAD69363.1"/>
    <property type="molecule type" value="Transcribed_RNA"/>
</dbReference>
<reference evidence="1" key="1">
    <citation type="submission" date="2014-09" db="EMBL/GenBank/DDBJ databases">
        <authorList>
            <person name="Magalhaes I.L.F."/>
            <person name="Oliveira U."/>
            <person name="Santos F.R."/>
            <person name="Vidigal T.H.D.A."/>
            <person name="Brescovit A.D."/>
            <person name="Santos A.J."/>
        </authorList>
    </citation>
    <scope>NUCLEOTIDE SEQUENCE</scope>
    <source>
        <tissue evidence="1">Shoot tissue taken approximately 20 cm above the soil surface</tissue>
    </source>
</reference>
<sequence length="18" mass="1886">MAPLLSYSLLGSMNSTNS</sequence>
<name>A0A0A9C4I2_ARUDO</name>
<organism evidence="1">
    <name type="scientific">Arundo donax</name>
    <name type="common">Giant reed</name>
    <name type="synonym">Donax arundinaceus</name>
    <dbReference type="NCBI Taxonomy" id="35708"/>
    <lineage>
        <taxon>Eukaryota</taxon>
        <taxon>Viridiplantae</taxon>
        <taxon>Streptophyta</taxon>
        <taxon>Embryophyta</taxon>
        <taxon>Tracheophyta</taxon>
        <taxon>Spermatophyta</taxon>
        <taxon>Magnoliopsida</taxon>
        <taxon>Liliopsida</taxon>
        <taxon>Poales</taxon>
        <taxon>Poaceae</taxon>
        <taxon>PACMAD clade</taxon>
        <taxon>Arundinoideae</taxon>
        <taxon>Arundineae</taxon>
        <taxon>Arundo</taxon>
    </lineage>
</organism>
<accession>A0A0A9C4I2</accession>
<evidence type="ECO:0000313" key="1">
    <source>
        <dbReference type="EMBL" id="JAD69363.1"/>
    </source>
</evidence>
<proteinExistence type="predicted"/>
<dbReference type="AlphaFoldDB" id="A0A0A9C4I2"/>